<dbReference type="STRING" id="564608.C1MJS3"/>
<dbReference type="EMBL" id="GG663736">
    <property type="protein sequence ID" value="EEH59246.1"/>
    <property type="molecule type" value="Genomic_DNA"/>
</dbReference>
<dbReference type="PROSITE" id="PS50297">
    <property type="entry name" value="ANK_REP_REGION"/>
    <property type="match status" value="1"/>
</dbReference>
<dbReference type="InterPro" id="IPR002110">
    <property type="entry name" value="Ankyrin_rpt"/>
</dbReference>
<organism evidence="6">
    <name type="scientific">Micromonas pusilla (strain CCMP1545)</name>
    <name type="common">Picoplanktonic green alga</name>
    <dbReference type="NCBI Taxonomy" id="564608"/>
    <lineage>
        <taxon>Eukaryota</taxon>
        <taxon>Viridiplantae</taxon>
        <taxon>Chlorophyta</taxon>
        <taxon>Mamiellophyceae</taxon>
        <taxon>Mamiellales</taxon>
        <taxon>Mamiellaceae</taxon>
        <taxon>Micromonas</taxon>
    </lineage>
</organism>
<evidence type="ECO:0000256" key="4">
    <source>
        <dbReference type="SAM" id="MobiDB-lite"/>
    </source>
</evidence>
<keyword evidence="6" id="KW-1185">Reference proteome</keyword>
<dbReference type="AlphaFoldDB" id="C1MJS3"/>
<proteinExistence type="predicted"/>
<evidence type="ECO:0000256" key="2">
    <source>
        <dbReference type="ARBA" id="ARBA00023043"/>
    </source>
</evidence>
<evidence type="ECO:0000256" key="1">
    <source>
        <dbReference type="ARBA" id="ARBA00022737"/>
    </source>
</evidence>
<dbReference type="KEGG" id="mpp:MICPUCDRAFT_46487"/>
<dbReference type="Gene3D" id="1.25.40.20">
    <property type="entry name" value="Ankyrin repeat-containing domain"/>
    <property type="match status" value="1"/>
</dbReference>
<evidence type="ECO:0000313" key="5">
    <source>
        <dbReference type="EMBL" id="EEH59246.1"/>
    </source>
</evidence>
<dbReference type="SUPFAM" id="SSF48403">
    <property type="entry name" value="Ankyrin repeat"/>
    <property type="match status" value="1"/>
</dbReference>
<dbReference type="SMART" id="SM00248">
    <property type="entry name" value="ANK"/>
    <property type="match status" value="4"/>
</dbReference>
<dbReference type="Proteomes" id="UP000001876">
    <property type="component" value="Unassembled WGS sequence"/>
</dbReference>
<keyword evidence="1" id="KW-0677">Repeat</keyword>
<protein>
    <submittedName>
        <fullName evidence="5">Predicted protein</fullName>
    </submittedName>
</protein>
<gene>
    <name evidence="5" type="ORF">MICPUCDRAFT_46487</name>
</gene>
<evidence type="ECO:0000313" key="6">
    <source>
        <dbReference type="Proteomes" id="UP000001876"/>
    </source>
</evidence>
<feature type="repeat" description="ANK" evidence="3">
    <location>
        <begin position="68"/>
        <end position="100"/>
    </location>
</feature>
<name>C1MJS3_MICPC</name>
<keyword evidence="2 3" id="KW-0040">ANK repeat</keyword>
<feature type="region of interest" description="Disordered" evidence="4">
    <location>
        <begin position="283"/>
        <end position="307"/>
    </location>
</feature>
<dbReference type="PROSITE" id="PS50088">
    <property type="entry name" value="ANK_REPEAT"/>
    <property type="match status" value="1"/>
</dbReference>
<dbReference type="GeneID" id="9681637"/>
<evidence type="ECO:0000256" key="3">
    <source>
        <dbReference type="PROSITE-ProRule" id="PRU00023"/>
    </source>
</evidence>
<dbReference type="InterPro" id="IPR036770">
    <property type="entry name" value="Ankyrin_rpt-contain_sf"/>
</dbReference>
<dbReference type="eggNOG" id="KOG4177">
    <property type="taxonomic scope" value="Eukaryota"/>
</dbReference>
<dbReference type="PANTHER" id="PTHR24126:SF14">
    <property type="entry name" value="ANK_REP_REGION DOMAIN-CONTAINING PROTEIN"/>
    <property type="match status" value="1"/>
</dbReference>
<dbReference type="OrthoDB" id="539213at2759"/>
<dbReference type="Pfam" id="PF13637">
    <property type="entry name" value="Ank_4"/>
    <property type="match status" value="1"/>
</dbReference>
<feature type="compositionally biased region" description="Basic and acidic residues" evidence="4">
    <location>
        <begin position="235"/>
        <end position="244"/>
    </location>
</feature>
<dbReference type="RefSeq" id="XP_003055870.1">
    <property type="nucleotide sequence ID" value="XM_003055824.1"/>
</dbReference>
<feature type="compositionally biased region" description="Gly residues" evidence="4">
    <location>
        <begin position="286"/>
        <end position="297"/>
    </location>
</feature>
<feature type="region of interest" description="Disordered" evidence="4">
    <location>
        <begin position="233"/>
        <end position="254"/>
    </location>
</feature>
<reference evidence="5 6" key="1">
    <citation type="journal article" date="2009" name="Science">
        <title>Green evolution and dynamic adaptations revealed by genomes of the marine picoeukaryotes Micromonas.</title>
        <authorList>
            <person name="Worden A.Z."/>
            <person name="Lee J.H."/>
            <person name="Mock T."/>
            <person name="Rouze P."/>
            <person name="Simmons M.P."/>
            <person name="Aerts A.L."/>
            <person name="Allen A.E."/>
            <person name="Cuvelier M.L."/>
            <person name="Derelle E."/>
            <person name="Everett M.V."/>
            <person name="Foulon E."/>
            <person name="Grimwood J."/>
            <person name="Gundlach H."/>
            <person name="Henrissat B."/>
            <person name="Napoli C."/>
            <person name="McDonald S.M."/>
            <person name="Parker M.S."/>
            <person name="Rombauts S."/>
            <person name="Salamov A."/>
            <person name="Von Dassow P."/>
            <person name="Badger J.H."/>
            <person name="Coutinho P.M."/>
            <person name="Demir E."/>
            <person name="Dubchak I."/>
            <person name="Gentemann C."/>
            <person name="Eikrem W."/>
            <person name="Gready J.E."/>
            <person name="John U."/>
            <person name="Lanier W."/>
            <person name="Lindquist E.A."/>
            <person name="Lucas S."/>
            <person name="Mayer K.F."/>
            <person name="Moreau H."/>
            <person name="Not F."/>
            <person name="Otillar R."/>
            <person name="Panaud O."/>
            <person name="Pangilinan J."/>
            <person name="Paulsen I."/>
            <person name="Piegu B."/>
            <person name="Poliakov A."/>
            <person name="Robbens S."/>
            <person name="Schmutz J."/>
            <person name="Toulza E."/>
            <person name="Wyss T."/>
            <person name="Zelensky A."/>
            <person name="Zhou K."/>
            <person name="Armbrust E.V."/>
            <person name="Bhattacharya D."/>
            <person name="Goodenough U.W."/>
            <person name="Van de Peer Y."/>
            <person name="Grigoriev I.V."/>
        </authorList>
    </citation>
    <scope>NUCLEOTIDE SEQUENCE [LARGE SCALE GENOMIC DNA]</scope>
    <source>
        <strain evidence="5 6">CCMP1545</strain>
    </source>
</reference>
<accession>C1MJS3</accession>
<sequence>MAAADATLAAAREDVKLAEKEASTSGGGGRAAHALKVQARRALKHKIAGLRRDLLLTLGADVNARDDFGVAAIHKAAGHGRVAALDLLLTLGADVNARDDFGVAAIHKAAGHGRVAALVRLLGDGAADVDLKVGEISDAIPAAYGARSRGQTALHVACAKAAAADETSDKTSDKVSSDKVSDKVSDPRIVGALLKYGADVAARDDAGNTPVHDACAACDVRAVRAMMSVVAKRGGGGERGDGRNRNARAAATAENDAGDVPGALVPFRRRGCDARAIWDALREGAASGGGGGGGGGDGDGDGDAKAK</sequence>
<dbReference type="PANTHER" id="PTHR24126">
    <property type="entry name" value="ANKYRIN REPEAT, PH AND SEC7 DOMAIN CONTAINING PROTEIN SECG-RELATED"/>
    <property type="match status" value="1"/>
</dbReference>